<proteinExistence type="inferred from homology"/>
<dbReference type="PANTHER" id="PTHR13085:SF0">
    <property type="entry name" value="SIGNAL PEPTIDASE COMPLEX SUBUNIT 2"/>
    <property type="match status" value="1"/>
</dbReference>
<dbReference type="EMBL" id="JANAVB010030820">
    <property type="protein sequence ID" value="KAJ6812711.1"/>
    <property type="molecule type" value="Genomic_DNA"/>
</dbReference>
<dbReference type="Proteomes" id="UP001140949">
    <property type="component" value="Unassembled WGS sequence"/>
</dbReference>
<name>A0AAX6F9L4_IRIPA</name>
<keyword evidence="11" id="KW-1185">Reference proteome</keyword>
<keyword evidence="6 9" id="KW-1133">Transmembrane helix</keyword>
<sequence>MANPTKNPKKANLLDPHAIKHLLDESVTEIVTSKGFPEDFRTANVRLGIGSLIIGVALLAQFYPKKFPENRDFLLICIGLYPSFDILIRIGM</sequence>
<comment type="similarity">
    <text evidence="2 9">Belongs to the SPCS2 family.</text>
</comment>
<keyword evidence="7 9" id="KW-0472">Membrane</keyword>
<evidence type="ECO:0000313" key="10">
    <source>
        <dbReference type="EMBL" id="KAJ6812711.1"/>
    </source>
</evidence>
<keyword evidence="4 9" id="KW-0812">Transmembrane</keyword>
<feature type="transmembrane region" description="Helical" evidence="9">
    <location>
        <begin position="43"/>
        <end position="61"/>
    </location>
</feature>
<evidence type="ECO:0000256" key="9">
    <source>
        <dbReference type="RuleBase" id="RU368033"/>
    </source>
</evidence>
<reference evidence="10" key="2">
    <citation type="submission" date="2023-04" db="EMBL/GenBank/DDBJ databases">
        <authorList>
            <person name="Bruccoleri R.E."/>
            <person name="Oakeley E.J."/>
            <person name="Faust A.-M."/>
            <person name="Dessus-Babus S."/>
            <person name="Altorfer M."/>
            <person name="Burckhardt D."/>
            <person name="Oertli M."/>
            <person name="Naumann U."/>
            <person name="Petersen F."/>
            <person name="Wong J."/>
        </authorList>
    </citation>
    <scope>NUCLEOTIDE SEQUENCE</scope>
    <source>
        <strain evidence="10">GSM-AAB239-AS_SAM_17_03QT</strain>
        <tissue evidence="10">Leaf</tissue>
    </source>
</reference>
<evidence type="ECO:0000256" key="4">
    <source>
        <dbReference type="ARBA" id="ARBA00022692"/>
    </source>
</evidence>
<dbReference type="InterPro" id="IPR009582">
    <property type="entry name" value="Spc2/SPCS2"/>
</dbReference>
<evidence type="ECO:0000256" key="3">
    <source>
        <dbReference type="ARBA" id="ARBA00017057"/>
    </source>
</evidence>
<protein>
    <recommendedName>
        <fullName evidence="3 9">Signal peptidase complex subunit 2</fullName>
    </recommendedName>
</protein>
<dbReference type="GO" id="GO:0045047">
    <property type="term" value="P:protein targeting to ER"/>
    <property type="evidence" value="ECO:0007669"/>
    <property type="project" value="TreeGrafter"/>
</dbReference>
<dbReference type="GO" id="GO:0005787">
    <property type="term" value="C:signal peptidase complex"/>
    <property type="evidence" value="ECO:0007669"/>
    <property type="project" value="UniProtKB-UniRule"/>
</dbReference>
<comment type="caution">
    <text evidence="9">Lacks conserved residue(s) required for the propagation of feature annotation.</text>
</comment>
<gene>
    <name evidence="10" type="ORF">M6B38_145520</name>
</gene>
<dbReference type="PANTHER" id="PTHR13085">
    <property type="entry name" value="MICROSOMAL SIGNAL PEPTIDASE 25 KDA SUBUNIT"/>
    <property type="match status" value="1"/>
</dbReference>
<organism evidence="10 11">
    <name type="scientific">Iris pallida</name>
    <name type="common">Sweet iris</name>
    <dbReference type="NCBI Taxonomy" id="29817"/>
    <lineage>
        <taxon>Eukaryota</taxon>
        <taxon>Viridiplantae</taxon>
        <taxon>Streptophyta</taxon>
        <taxon>Embryophyta</taxon>
        <taxon>Tracheophyta</taxon>
        <taxon>Spermatophyta</taxon>
        <taxon>Magnoliopsida</taxon>
        <taxon>Liliopsida</taxon>
        <taxon>Asparagales</taxon>
        <taxon>Iridaceae</taxon>
        <taxon>Iridoideae</taxon>
        <taxon>Irideae</taxon>
        <taxon>Iris</taxon>
    </lineage>
</organism>
<dbReference type="GO" id="GO:0008233">
    <property type="term" value="F:peptidase activity"/>
    <property type="evidence" value="ECO:0007669"/>
    <property type="project" value="UniProtKB-UniRule"/>
</dbReference>
<evidence type="ECO:0000256" key="8">
    <source>
        <dbReference type="ARBA" id="ARBA00045608"/>
    </source>
</evidence>
<comment type="function">
    <text evidence="8 9">Component of the signal peptidase complex (SPC) which catalyzes the cleavage of N-terminal signal sequences from nascent proteins as they are translocated into the lumen of the endoplasmic reticulum. Enhances the enzymatic activity of SPC and facilitates the interactions between different components of the translocation site.</text>
</comment>
<dbReference type="AlphaFoldDB" id="A0AAX6F9L4"/>
<evidence type="ECO:0000256" key="2">
    <source>
        <dbReference type="ARBA" id="ARBA00007324"/>
    </source>
</evidence>
<evidence type="ECO:0000313" key="11">
    <source>
        <dbReference type="Proteomes" id="UP001140949"/>
    </source>
</evidence>
<evidence type="ECO:0000256" key="5">
    <source>
        <dbReference type="ARBA" id="ARBA00022824"/>
    </source>
</evidence>
<evidence type="ECO:0000256" key="7">
    <source>
        <dbReference type="ARBA" id="ARBA00023136"/>
    </source>
</evidence>
<evidence type="ECO:0000256" key="6">
    <source>
        <dbReference type="ARBA" id="ARBA00022989"/>
    </source>
</evidence>
<keyword evidence="5 9" id="KW-0256">Endoplasmic reticulum</keyword>
<accession>A0AAX6F9L4</accession>
<dbReference type="GO" id="GO:0006465">
    <property type="term" value="P:signal peptide processing"/>
    <property type="evidence" value="ECO:0007669"/>
    <property type="project" value="UniProtKB-UniRule"/>
</dbReference>
<dbReference type="Pfam" id="PF06703">
    <property type="entry name" value="SPC25"/>
    <property type="match status" value="1"/>
</dbReference>
<comment type="caution">
    <text evidence="10">The sequence shown here is derived from an EMBL/GenBank/DDBJ whole genome shotgun (WGS) entry which is preliminary data.</text>
</comment>
<reference evidence="10" key="1">
    <citation type="journal article" date="2023" name="GigaByte">
        <title>Genome assembly of the bearded iris, Iris pallida Lam.</title>
        <authorList>
            <person name="Bruccoleri R.E."/>
            <person name="Oakeley E.J."/>
            <person name="Faust A.M.E."/>
            <person name="Altorfer M."/>
            <person name="Dessus-Babus S."/>
            <person name="Burckhardt D."/>
            <person name="Oertli M."/>
            <person name="Naumann U."/>
            <person name="Petersen F."/>
            <person name="Wong J."/>
        </authorList>
    </citation>
    <scope>NUCLEOTIDE SEQUENCE</scope>
    <source>
        <strain evidence="10">GSM-AAB239-AS_SAM_17_03QT</strain>
    </source>
</reference>
<comment type="subcellular location">
    <subcellularLocation>
        <location evidence="1 9">Endoplasmic reticulum membrane</location>
        <topology evidence="1 9">Multi-pass membrane protein</topology>
    </subcellularLocation>
</comment>
<evidence type="ECO:0000256" key="1">
    <source>
        <dbReference type="ARBA" id="ARBA00004477"/>
    </source>
</evidence>